<keyword evidence="10 15" id="KW-0274">FAD</keyword>
<dbReference type="OrthoDB" id="9803667at2"/>
<dbReference type="SUPFAM" id="SSF52374">
    <property type="entry name" value="Nucleotidylyl transferase"/>
    <property type="match status" value="1"/>
</dbReference>
<dbReference type="SUPFAM" id="SSF82114">
    <property type="entry name" value="Riboflavin kinase-like"/>
    <property type="match status" value="1"/>
</dbReference>
<dbReference type="GO" id="GO:0009398">
    <property type="term" value="P:FMN biosynthetic process"/>
    <property type="evidence" value="ECO:0007669"/>
    <property type="project" value="UniProtKB-UniRule"/>
</dbReference>
<keyword evidence="5 15" id="KW-0288">FMN</keyword>
<dbReference type="RefSeq" id="WP_145364249.1">
    <property type="nucleotide sequence ID" value="NZ_CP036268.1"/>
</dbReference>
<dbReference type="PANTHER" id="PTHR22749">
    <property type="entry name" value="RIBOFLAVIN KINASE/FMN ADENYLYLTRANSFERASE"/>
    <property type="match status" value="1"/>
</dbReference>
<dbReference type="GO" id="GO:0005524">
    <property type="term" value="F:ATP binding"/>
    <property type="evidence" value="ECO:0007669"/>
    <property type="project" value="UniProtKB-UniRule"/>
</dbReference>
<evidence type="ECO:0000256" key="15">
    <source>
        <dbReference type="PIRNR" id="PIRNR004491"/>
    </source>
</evidence>
<dbReference type="InterPro" id="IPR002606">
    <property type="entry name" value="Riboflavin_kinase_bac"/>
</dbReference>
<evidence type="ECO:0000256" key="11">
    <source>
        <dbReference type="ARBA" id="ARBA00022840"/>
    </source>
</evidence>
<sequence length="304" mass="33128">MALFDAPNETCRGGCLTIGNFDGVHLGHRRMIARLRREADRLGGPAVVATFDPHPAELLRPELAPAQLTTILQRSELLHAAGADQVVVLETNHALLNSSPRDFFDRVIVREFAARGLVEGPNFHFGKDREGDTALLAEFCREHGIELHVLEPQSIADEMISSSRVRKALGEGDVEQAAELLGRPYQISGRVSHGAGRGAGLGFPTANLSEIETLIPAEGVYGGRVQLNETSYAAAIHIGKNATFDADESTVEVHLLDFSGSLYDMILNIDFLTYVRTSRKFDSAEELQHQMVADCEQIRASSAT</sequence>
<keyword evidence="9 15" id="KW-0418">Kinase</keyword>
<organism evidence="17 18">
    <name type="scientific">Stratiformator vulcanicus</name>
    <dbReference type="NCBI Taxonomy" id="2527980"/>
    <lineage>
        <taxon>Bacteria</taxon>
        <taxon>Pseudomonadati</taxon>
        <taxon>Planctomycetota</taxon>
        <taxon>Planctomycetia</taxon>
        <taxon>Planctomycetales</taxon>
        <taxon>Planctomycetaceae</taxon>
        <taxon>Stratiformator</taxon>
    </lineage>
</organism>
<evidence type="ECO:0000256" key="3">
    <source>
        <dbReference type="ARBA" id="ARBA00005201"/>
    </source>
</evidence>
<dbReference type="NCBIfam" id="TIGR00083">
    <property type="entry name" value="ribF"/>
    <property type="match status" value="1"/>
</dbReference>
<dbReference type="Gene3D" id="3.40.50.620">
    <property type="entry name" value="HUPs"/>
    <property type="match status" value="1"/>
</dbReference>
<evidence type="ECO:0000256" key="8">
    <source>
        <dbReference type="ARBA" id="ARBA00022741"/>
    </source>
</evidence>
<name>A0A517R2T8_9PLAN</name>
<dbReference type="FunFam" id="2.40.30.30:FF:000003">
    <property type="entry name" value="Riboflavin biosynthesis protein"/>
    <property type="match status" value="1"/>
</dbReference>
<evidence type="ECO:0000256" key="7">
    <source>
        <dbReference type="ARBA" id="ARBA00022695"/>
    </source>
</evidence>
<keyword evidence="11 15" id="KW-0067">ATP-binding</keyword>
<keyword evidence="8 15" id="KW-0547">Nucleotide-binding</keyword>
<dbReference type="KEGG" id="svp:Pan189_25820"/>
<reference evidence="17 18" key="1">
    <citation type="submission" date="2019-02" db="EMBL/GenBank/DDBJ databases">
        <title>Deep-cultivation of Planctomycetes and their phenomic and genomic characterization uncovers novel biology.</title>
        <authorList>
            <person name="Wiegand S."/>
            <person name="Jogler M."/>
            <person name="Boedeker C."/>
            <person name="Pinto D."/>
            <person name="Vollmers J."/>
            <person name="Rivas-Marin E."/>
            <person name="Kohn T."/>
            <person name="Peeters S.H."/>
            <person name="Heuer A."/>
            <person name="Rast P."/>
            <person name="Oberbeckmann S."/>
            <person name="Bunk B."/>
            <person name="Jeske O."/>
            <person name="Meyerdierks A."/>
            <person name="Storesund J.E."/>
            <person name="Kallscheuer N."/>
            <person name="Luecker S."/>
            <person name="Lage O.M."/>
            <person name="Pohl T."/>
            <person name="Merkel B.J."/>
            <person name="Hornburger P."/>
            <person name="Mueller R.-W."/>
            <person name="Bruemmer F."/>
            <person name="Labrenz M."/>
            <person name="Spormann A.M."/>
            <person name="Op den Camp H."/>
            <person name="Overmann J."/>
            <person name="Amann R."/>
            <person name="Jetten M.S.M."/>
            <person name="Mascher T."/>
            <person name="Medema M.H."/>
            <person name="Devos D.P."/>
            <person name="Kaster A.-K."/>
            <person name="Ovreas L."/>
            <person name="Rohde M."/>
            <person name="Galperin M.Y."/>
            <person name="Jogler C."/>
        </authorList>
    </citation>
    <scope>NUCLEOTIDE SEQUENCE [LARGE SCALE GENOMIC DNA]</scope>
    <source>
        <strain evidence="17 18">Pan189</strain>
    </source>
</reference>
<evidence type="ECO:0000259" key="16">
    <source>
        <dbReference type="SMART" id="SM00904"/>
    </source>
</evidence>
<dbReference type="Proteomes" id="UP000317318">
    <property type="component" value="Chromosome"/>
</dbReference>
<keyword evidence="4 15" id="KW-0285">Flavoprotein</keyword>
<dbReference type="UniPathway" id="UPA00277">
    <property type="reaction ID" value="UER00407"/>
</dbReference>
<dbReference type="InterPro" id="IPR015865">
    <property type="entry name" value="Riboflavin_kinase_bac/euk"/>
</dbReference>
<evidence type="ECO:0000256" key="6">
    <source>
        <dbReference type="ARBA" id="ARBA00022679"/>
    </source>
</evidence>
<dbReference type="Gene3D" id="2.40.30.30">
    <property type="entry name" value="Riboflavin kinase-like"/>
    <property type="match status" value="1"/>
</dbReference>
<dbReference type="UniPathway" id="UPA00276">
    <property type="reaction ID" value="UER00406"/>
</dbReference>
<evidence type="ECO:0000256" key="14">
    <source>
        <dbReference type="ARBA" id="ARBA00049494"/>
    </source>
</evidence>
<dbReference type="Pfam" id="PF01687">
    <property type="entry name" value="Flavokinase"/>
    <property type="match status" value="1"/>
</dbReference>
<evidence type="ECO:0000256" key="13">
    <source>
        <dbReference type="ARBA" id="ARBA00047880"/>
    </source>
</evidence>
<dbReference type="InterPro" id="IPR023465">
    <property type="entry name" value="Riboflavin_kinase_dom_sf"/>
</dbReference>
<dbReference type="GO" id="GO:0003919">
    <property type="term" value="F:FMN adenylyltransferase activity"/>
    <property type="evidence" value="ECO:0007669"/>
    <property type="project" value="UniProtKB-UniRule"/>
</dbReference>
<comment type="function">
    <text evidence="1">Catalyzes the phosphorylation of riboflavin to FMN followed by the adenylation of FMN to FAD.</text>
</comment>
<comment type="catalytic activity">
    <reaction evidence="13 15">
        <text>riboflavin + ATP = FMN + ADP + H(+)</text>
        <dbReference type="Rhea" id="RHEA:14357"/>
        <dbReference type="ChEBI" id="CHEBI:15378"/>
        <dbReference type="ChEBI" id="CHEBI:30616"/>
        <dbReference type="ChEBI" id="CHEBI:57986"/>
        <dbReference type="ChEBI" id="CHEBI:58210"/>
        <dbReference type="ChEBI" id="CHEBI:456216"/>
        <dbReference type="EC" id="2.7.1.26"/>
    </reaction>
</comment>
<dbReference type="InterPro" id="IPR023468">
    <property type="entry name" value="Riboflavin_kinase"/>
</dbReference>
<comment type="pathway">
    <text evidence="2 15">Cofactor biosynthesis; FAD biosynthesis; FAD from FMN: step 1/1.</text>
</comment>
<evidence type="ECO:0000256" key="2">
    <source>
        <dbReference type="ARBA" id="ARBA00004726"/>
    </source>
</evidence>
<comment type="pathway">
    <text evidence="3 15">Cofactor biosynthesis; FMN biosynthesis; FMN from riboflavin (ATP route): step 1/1.</text>
</comment>
<keyword evidence="12" id="KW-0511">Multifunctional enzyme</keyword>
<comment type="similarity">
    <text evidence="15">Belongs to the ribF family.</text>
</comment>
<evidence type="ECO:0000313" key="18">
    <source>
        <dbReference type="Proteomes" id="UP000317318"/>
    </source>
</evidence>
<dbReference type="InterPro" id="IPR015864">
    <property type="entry name" value="FAD_synthase"/>
</dbReference>
<keyword evidence="18" id="KW-1185">Reference proteome</keyword>
<dbReference type="Pfam" id="PF06574">
    <property type="entry name" value="FAD_syn"/>
    <property type="match status" value="1"/>
</dbReference>
<evidence type="ECO:0000256" key="5">
    <source>
        <dbReference type="ARBA" id="ARBA00022643"/>
    </source>
</evidence>
<comment type="catalytic activity">
    <reaction evidence="14 15">
        <text>FMN + ATP + H(+) = FAD + diphosphate</text>
        <dbReference type="Rhea" id="RHEA:17237"/>
        <dbReference type="ChEBI" id="CHEBI:15378"/>
        <dbReference type="ChEBI" id="CHEBI:30616"/>
        <dbReference type="ChEBI" id="CHEBI:33019"/>
        <dbReference type="ChEBI" id="CHEBI:57692"/>
        <dbReference type="ChEBI" id="CHEBI:58210"/>
        <dbReference type="EC" id="2.7.7.2"/>
    </reaction>
</comment>
<gene>
    <name evidence="17" type="primary">ribF</name>
    <name evidence="17" type="ORF">Pan189_25820</name>
</gene>
<dbReference type="PIRSF" id="PIRSF004491">
    <property type="entry name" value="FAD_Synth"/>
    <property type="match status" value="1"/>
</dbReference>
<dbReference type="SMART" id="SM00904">
    <property type="entry name" value="Flavokinase"/>
    <property type="match status" value="1"/>
</dbReference>
<feature type="domain" description="Riboflavin kinase" evidence="16">
    <location>
        <begin position="180"/>
        <end position="303"/>
    </location>
</feature>
<dbReference type="EC" id="2.7.1.26" evidence="15"/>
<dbReference type="GO" id="GO:0006747">
    <property type="term" value="P:FAD biosynthetic process"/>
    <property type="evidence" value="ECO:0007669"/>
    <property type="project" value="UniProtKB-UniRule"/>
</dbReference>
<dbReference type="InterPro" id="IPR014729">
    <property type="entry name" value="Rossmann-like_a/b/a_fold"/>
</dbReference>
<evidence type="ECO:0000313" key="17">
    <source>
        <dbReference type="EMBL" id="QDT38192.1"/>
    </source>
</evidence>
<dbReference type="NCBIfam" id="NF004160">
    <property type="entry name" value="PRK05627.1-3"/>
    <property type="match status" value="1"/>
</dbReference>
<dbReference type="EC" id="2.7.7.2" evidence="15"/>
<dbReference type="NCBIfam" id="NF004162">
    <property type="entry name" value="PRK05627.1-5"/>
    <property type="match status" value="1"/>
</dbReference>
<evidence type="ECO:0000256" key="10">
    <source>
        <dbReference type="ARBA" id="ARBA00022827"/>
    </source>
</evidence>
<proteinExistence type="inferred from homology"/>
<evidence type="ECO:0000256" key="12">
    <source>
        <dbReference type="ARBA" id="ARBA00023268"/>
    </source>
</evidence>
<evidence type="ECO:0000256" key="4">
    <source>
        <dbReference type="ARBA" id="ARBA00022630"/>
    </source>
</evidence>
<accession>A0A517R2T8</accession>
<protein>
    <recommendedName>
        <fullName evidence="15">Riboflavin biosynthesis protein</fullName>
    </recommendedName>
    <domain>
        <recommendedName>
            <fullName evidence="15">Riboflavin kinase</fullName>
            <ecNumber evidence="15">2.7.1.26</ecNumber>
        </recommendedName>
        <alternativeName>
            <fullName evidence="15">Flavokinase</fullName>
        </alternativeName>
    </domain>
    <domain>
        <recommendedName>
            <fullName evidence="15">FMN adenylyltransferase</fullName>
            <ecNumber evidence="15">2.7.7.2</ecNumber>
        </recommendedName>
        <alternativeName>
            <fullName evidence="15">FAD pyrophosphorylase</fullName>
        </alternativeName>
        <alternativeName>
            <fullName evidence="15">FAD synthase</fullName>
        </alternativeName>
    </domain>
</protein>
<dbReference type="GO" id="GO:0009231">
    <property type="term" value="P:riboflavin biosynthetic process"/>
    <property type="evidence" value="ECO:0007669"/>
    <property type="project" value="InterPro"/>
</dbReference>
<dbReference type="GO" id="GO:0008531">
    <property type="term" value="F:riboflavin kinase activity"/>
    <property type="evidence" value="ECO:0007669"/>
    <property type="project" value="UniProtKB-UniRule"/>
</dbReference>
<keyword evidence="7 15" id="KW-0548">Nucleotidyltransferase</keyword>
<dbReference type="AlphaFoldDB" id="A0A517R2T8"/>
<evidence type="ECO:0000256" key="9">
    <source>
        <dbReference type="ARBA" id="ARBA00022777"/>
    </source>
</evidence>
<dbReference type="CDD" id="cd02064">
    <property type="entry name" value="FAD_synthetase_N"/>
    <property type="match status" value="1"/>
</dbReference>
<evidence type="ECO:0000256" key="1">
    <source>
        <dbReference type="ARBA" id="ARBA00002121"/>
    </source>
</evidence>
<dbReference type="FunFam" id="3.40.50.620:FF:000021">
    <property type="entry name" value="Riboflavin biosynthesis protein"/>
    <property type="match status" value="1"/>
</dbReference>
<dbReference type="EMBL" id="CP036268">
    <property type="protein sequence ID" value="QDT38192.1"/>
    <property type="molecule type" value="Genomic_DNA"/>
</dbReference>
<keyword evidence="6 15" id="KW-0808">Transferase</keyword>
<dbReference type="PANTHER" id="PTHR22749:SF6">
    <property type="entry name" value="RIBOFLAVIN KINASE"/>
    <property type="match status" value="1"/>
</dbReference>